<accession>A0A2T1N655</accession>
<keyword evidence="2" id="KW-1185">Reference proteome</keyword>
<sequence length="92" mass="11212">MFFNLFHSKKNDFNSINLPISNFNELIGLTKNELTQKLGISYNDIHCNVWMYYLYPKRILTKKNCLYLLFKKGKVEKYYLTRFKTTKFQKHM</sequence>
<gene>
    <name evidence="1" type="ORF">C7H61_12960</name>
</gene>
<protein>
    <submittedName>
        <fullName evidence="1">Uncharacterized protein</fullName>
    </submittedName>
</protein>
<dbReference type="EMBL" id="PXOT01000027">
    <property type="protein sequence ID" value="PSG87014.1"/>
    <property type="molecule type" value="Genomic_DNA"/>
</dbReference>
<name>A0A2T1N655_9FLAO</name>
<reference evidence="1 2" key="1">
    <citation type="submission" date="2018-03" db="EMBL/GenBank/DDBJ databases">
        <title>Mesoflavibacter sp. HG37 and Mesoflavibacter sp. HG96 sp.nov., two marine bacteria isolated from seawater of Western Pacific Ocean.</title>
        <authorList>
            <person name="Cheng H."/>
            <person name="Wu Y.-H."/>
            <person name="Guo L.-L."/>
            <person name="Xu X.-W."/>
        </authorList>
    </citation>
    <scope>NUCLEOTIDE SEQUENCE [LARGE SCALE GENOMIC DNA]</scope>
    <source>
        <strain evidence="1 2">KCTC 42117</strain>
    </source>
</reference>
<comment type="caution">
    <text evidence="1">The sequence shown here is derived from an EMBL/GenBank/DDBJ whole genome shotgun (WGS) entry which is preliminary data.</text>
</comment>
<dbReference type="Proteomes" id="UP000238430">
    <property type="component" value="Unassembled WGS sequence"/>
</dbReference>
<proteinExistence type="predicted"/>
<evidence type="ECO:0000313" key="2">
    <source>
        <dbReference type="Proteomes" id="UP000238430"/>
    </source>
</evidence>
<organism evidence="1 2">
    <name type="scientific">Mesoflavibacter zeaxanthinifaciens subsp. sabulilitoris</name>
    <dbReference type="NCBI Taxonomy" id="1520893"/>
    <lineage>
        <taxon>Bacteria</taxon>
        <taxon>Pseudomonadati</taxon>
        <taxon>Bacteroidota</taxon>
        <taxon>Flavobacteriia</taxon>
        <taxon>Flavobacteriales</taxon>
        <taxon>Flavobacteriaceae</taxon>
        <taxon>Mesoflavibacter</taxon>
    </lineage>
</organism>
<dbReference type="AlphaFoldDB" id="A0A2T1N655"/>
<evidence type="ECO:0000313" key="1">
    <source>
        <dbReference type="EMBL" id="PSG87014.1"/>
    </source>
</evidence>